<dbReference type="Proteomes" id="UP001159405">
    <property type="component" value="Unassembled WGS sequence"/>
</dbReference>
<evidence type="ECO:0000313" key="2">
    <source>
        <dbReference type="Proteomes" id="UP001159405"/>
    </source>
</evidence>
<name>A0ABN8Q1M5_9CNID</name>
<dbReference type="EMBL" id="CALNXK010000099">
    <property type="protein sequence ID" value="CAH3154765.1"/>
    <property type="molecule type" value="Genomic_DNA"/>
</dbReference>
<proteinExistence type="predicted"/>
<gene>
    <name evidence="1" type="ORF">PLOB_00050165</name>
</gene>
<accession>A0ABN8Q1M5</accession>
<reference evidence="1 2" key="1">
    <citation type="submission" date="2022-05" db="EMBL/GenBank/DDBJ databases">
        <authorList>
            <consortium name="Genoscope - CEA"/>
            <person name="William W."/>
        </authorList>
    </citation>
    <scope>NUCLEOTIDE SEQUENCE [LARGE SCALE GENOMIC DNA]</scope>
</reference>
<evidence type="ECO:0000313" key="1">
    <source>
        <dbReference type="EMBL" id="CAH3154765.1"/>
    </source>
</evidence>
<keyword evidence="2" id="KW-1185">Reference proteome</keyword>
<comment type="caution">
    <text evidence="1">The sequence shown here is derived from an EMBL/GenBank/DDBJ whole genome shotgun (WGS) entry which is preliminary data.</text>
</comment>
<protein>
    <submittedName>
        <fullName evidence="1">Uncharacterized protein</fullName>
    </submittedName>
</protein>
<organism evidence="1 2">
    <name type="scientific">Porites lobata</name>
    <dbReference type="NCBI Taxonomy" id="104759"/>
    <lineage>
        <taxon>Eukaryota</taxon>
        <taxon>Metazoa</taxon>
        <taxon>Cnidaria</taxon>
        <taxon>Anthozoa</taxon>
        <taxon>Hexacorallia</taxon>
        <taxon>Scleractinia</taxon>
        <taxon>Fungiina</taxon>
        <taxon>Poritidae</taxon>
        <taxon>Porites</taxon>
    </lineage>
</organism>
<sequence length="248" mass="27712">MDRQESIKGSWPIAACNSLELGTCKLIILETCRHNVQELWCLAPGDSLSSPKLRFPGQFFQVQYVIALCNEVSQELIDCRLEALQNHAMFRIVKCELSSGLTTSRNKRQRDVFIIEAEVTTPQGRLPIVQTSKVSCSGDVLPSLAGTFTFLLPADIPGTFHINFKFKSLGQIGNCGVDEVLVDEIKTFVVTHYQNKNLSDYCDRHFVPAVEVPVAKKQLVGILGTPEVQRIINYFQVLVENGAFDCFK</sequence>